<dbReference type="GO" id="GO:0008284">
    <property type="term" value="P:positive regulation of cell population proliferation"/>
    <property type="evidence" value="ECO:0007669"/>
    <property type="project" value="TreeGrafter"/>
</dbReference>
<dbReference type="KEGG" id="tmu:101358701"/>
<gene>
    <name evidence="13" type="primary">LOC101358701</name>
</gene>
<dbReference type="SMART" id="SM00080">
    <property type="entry name" value="LIF_OSM"/>
    <property type="match status" value="1"/>
</dbReference>
<keyword evidence="5" id="KW-0964">Secreted</keyword>
<comment type="subcellular location">
    <subcellularLocation>
        <location evidence="1">Secreted</location>
    </subcellularLocation>
</comment>
<evidence type="ECO:0000256" key="1">
    <source>
        <dbReference type="ARBA" id="ARBA00004613"/>
    </source>
</evidence>
<protein>
    <recommendedName>
        <fullName evidence="3">Leukemia inhibitory factor</fullName>
    </recommendedName>
</protein>
<keyword evidence="12" id="KW-1185">Reference proteome</keyword>
<keyword evidence="8" id="KW-1015">Disulfide bond</keyword>
<dbReference type="AlphaFoldDB" id="A0A2Y9E5Y3"/>
<dbReference type="InterPro" id="IPR009079">
    <property type="entry name" value="4_helix_cytokine-like_core"/>
</dbReference>
<dbReference type="GO" id="GO:0048861">
    <property type="term" value="P:leukemia inhibitory factor signaling pathway"/>
    <property type="evidence" value="ECO:0007669"/>
    <property type="project" value="TreeGrafter"/>
</dbReference>
<comment type="function">
    <text evidence="10">LIF has the capacity to induce terminal differentiation in leukemic cells. Its activities include the induction of hematopoietic differentiation in normal and myeloid leukemia cells, the induction of neuronal cell differentiation, and the stimulation of acute-phase protein synthesis in hepatocytes.</text>
</comment>
<dbReference type="InParanoid" id="A0A2Y9E5Y3"/>
<keyword evidence="4" id="KW-0202">Cytokine</keyword>
<dbReference type="SUPFAM" id="SSF47266">
    <property type="entry name" value="4-helical cytokines"/>
    <property type="match status" value="1"/>
</dbReference>
<sequence length="290" mass="31949">MYVMSLPKTAQEEQAEEDKSPTPTATTGAPHAACSSAENGPSRELGGCLLSVGVEGGDFDPDSSDPRPQARLVGKGEQEGPPSQLIPPLPQVSRFQAAILSLLLVLHWELGAGSPTPDKATCIMNRPCSSNLMTQVKNQLEQLNSSANPLFVAYHMAQGEPFTKSVDKMCGEDLMSFPPFHANSTEKDKLVELYRVMAYFHLSLDDIMQCQKTLNPKDQNLHRQLNSTVDTVQGILSNVLCRLCDNYNVRLTDTINGLNTSEEYIFQKKRLGCQLLFKYKQVIAELAQAF</sequence>
<dbReference type="InterPro" id="IPR019827">
    <property type="entry name" value="Leukemia_IF/oncostatin_CS"/>
</dbReference>
<keyword evidence="9" id="KW-0325">Glycoprotein</keyword>
<evidence type="ECO:0000256" key="9">
    <source>
        <dbReference type="ARBA" id="ARBA00023180"/>
    </source>
</evidence>
<dbReference type="InterPro" id="IPR003624">
    <property type="entry name" value="Leukemia_IF"/>
</dbReference>
<dbReference type="PANTHER" id="PTHR10633:SF0">
    <property type="entry name" value="LEUKEMIA INHIBITORY FACTOR"/>
    <property type="match status" value="1"/>
</dbReference>
<dbReference type="Gene3D" id="1.20.1250.10">
    <property type="match status" value="1"/>
</dbReference>
<dbReference type="GO" id="GO:0005125">
    <property type="term" value="F:cytokine activity"/>
    <property type="evidence" value="ECO:0007669"/>
    <property type="project" value="UniProtKB-KW"/>
</dbReference>
<evidence type="ECO:0000256" key="11">
    <source>
        <dbReference type="SAM" id="MobiDB-lite"/>
    </source>
</evidence>
<evidence type="ECO:0000313" key="13">
    <source>
        <dbReference type="RefSeq" id="XP_004387690.1"/>
    </source>
</evidence>
<dbReference type="GO" id="GO:0005146">
    <property type="term" value="F:leukemia inhibitory factor receptor binding"/>
    <property type="evidence" value="ECO:0007669"/>
    <property type="project" value="InterPro"/>
</dbReference>
<evidence type="ECO:0000256" key="10">
    <source>
        <dbReference type="ARBA" id="ARBA00024822"/>
    </source>
</evidence>
<evidence type="ECO:0000256" key="2">
    <source>
        <dbReference type="ARBA" id="ARBA00005971"/>
    </source>
</evidence>
<accession>A0A2Y9E5Y3</accession>
<dbReference type="Proteomes" id="UP000248480">
    <property type="component" value="Unplaced"/>
</dbReference>
<dbReference type="GeneID" id="101358701"/>
<feature type="region of interest" description="Disordered" evidence="11">
    <location>
        <begin position="1"/>
        <end position="85"/>
    </location>
</feature>
<dbReference type="PROSITE" id="PS00590">
    <property type="entry name" value="LIF_OSM"/>
    <property type="match status" value="1"/>
</dbReference>
<keyword evidence="7" id="KW-0339">Growth factor</keyword>
<proteinExistence type="inferred from homology"/>
<name>A0A2Y9E5Y3_TRIMA</name>
<comment type="similarity">
    <text evidence="2">Belongs to the LIF/OSM family.</text>
</comment>
<evidence type="ECO:0000256" key="3">
    <source>
        <dbReference type="ARBA" id="ARBA00016836"/>
    </source>
</evidence>
<dbReference type="GO" id="GO:0006955">
    <property type="term" value="P:immune response"/>
    <property type="evidence" value="ECO:0007669"/>
    <property type="project" value="InterPro"/>
</dbReference>
<evidence type="ECO:0000256" key="6">
    <source>
        <dbReference type="ARBA" id="ARBA00022729"/>
    </source>
</evidence>
<dbReference type="GO" id="GO:0045595">
    <property type="term" value="P:regulation of cell differentiation"/>
    <property type="evidence" value="ECO:0007669"/>
    <property type="project" value="TreeGrafter"/>
</dbReference>
<dbReference type="GO" id="GO:0005615">
    <property type="term" value="C:extracellular space"/>
    <property type="evidence" value="ECO:0007669"/>
    <property type="project" value="UniProtKB-KW"/>
</dbReference>
<evidence type="ECO:0000313" key="12">
    <source>
        <dbReference type="Proteomes" id="UP000248480"/>
    </source>
</evidence>
<evidence type="ECO:0000256" key="5">
    <source>
        <dbReference type="ARBA" id="ARBA00022525"/>
    </source>
</evidence>
<dbReference type="GO" id="GO:0023051">
    <property type="term" value="P:regulation of signaling"/>
    <property type="evidence" value="ECO:0007669"/>
    <property type="project" value="UniProtKB-ARBA"/>
</dbReference>
<reference evidence="13" key="1">
    <citation type="submission" date="2025-08" db="UniProtKB">
        <authorList>
            <consortium name="RefSeq"/>
        </authorList>
    </citation>
    <scope>IDENTIFICATION</scope>
</reference>
<evidence type="ECO:0000256" key="7">
    <source>
        <dbReference type="ARBA" id="ARBA00023030"/>
    </source>
</evidence>
<organism evidence="12 13">
    <name type="scientific">Trichechus manatus latirostris</name>
    <name type="common">Florida manatee</name>
    <dbReference type="NCBI Taxonomy" id="127582"/>
    <lineage>
        <taxon>Eukaryota</taxon>
        <taxon>Metazoa</taxon>
        <taxon>Chordata</taxon>
        <taxon>Craniata</taxon>
        <taxon>Vertebrata</taxon>
        <taxon>Euteleostomi</taxon>
        <taxon>Mammalia</taxon>
        <taxon>Eutheria</taxon>
        <taxon>Afrotheria</taxon>
        <taxon>Sirenia</taxon>
        <taxon>Trichechidae</taxon>
        <taxon>Trichechus</taxon>
    </lineage>
</organism>
<dbReference type="PANTHER" id="PTHR10633">
    <property type="entry name" value="LEUKEMIA INHIBITORY FACTOR"/>
    <property type="match status" value="1"/>
</dbReference>
<dbReference type="RefSeq" id="XP_004387690.1">
    <property type="nucleotide sequence ID" value="XM_004387633.2"/>
</dbReference>
<dbReference type="InterPro" id="IPR001581">
    <property type="entry name" value="Leukemia_IF/oncostatin"/>
</dbReference>
<dbReference type="GO" id="GO:0010646">
    <property type="term" value="P:regulation of cell communication"/>
    <property type="evidence" value="ECO:0007669"/>
    <property type="project" value="UniProtKB-ARBA"/>
</dbReference>
<evidence type="ECO:0000256" key="8">
    <source>
        <dbReference type="ARBA" id="ARBA00023157"/>
    </source>
</evidence>
<dbReference type="Pfam" id="PF01291">
    <property type="entry name" value="LIF_OSM"/>
    <property type="match status" value="1"/>
</dbReference>
<dbReference type="PRINTS" id="PR01883">
    <property type="entry name" value="LEUKAEMIAIF"/>
</dbReference>
<feature type="compositionally biased region" description="Low complexity" evidence="11">
    <location>
        <begin position="21"/>
        <end position="33"/>
    </location>
</feature>
<keyword evidence="6" id="KW-0732">Signal</keyword>
<dbReference type="GO" id="GO:0008083">
    <property type="term" value="F:growth factor activity"/>
    <property type="evidence" value="ECO:0007669"/>
    <property type="project" value="UniProtKB-KW"/>
</dbReference>
<dbReference type="STRING" id="127582.A0A2Y9E5Y3"/>
<evidence type="ECO:0000256" key="4">
    <source>
        <dbReference type="ARBA" id="ARBA00022514"/>
    </source>
</evidence>